<accession>A0A7G6X2H9</accession>
<name>A0A7G6X2H9_9ACTN</name>
<dbReference type="Proteomes" id="UP000515563">
    <property type="component" value="Chromosome"/>
</dbReference>
<dbReference type="Gene3D" id="3.10.180.10">
    <property type="entry name" value="2,3-Dihydroxybiphenyl 1,2-Dioxygenase, domain 1"/>
    <property type="match status" value="1"/>
</dbReference>
<proteinExistence type="predicted"/>
<dbReference type="InterPro" id="IPR004360">
    <property type="entry name" value="Glyas_Fos-R_dOase_dom"/>
</dbReference>
<evidence type="ECO:0000313" key="3">
    <source>
        <dbReference type="Proteomes" id="UP000515563"/>
    </source>
</evidence>
<dbReference type="AlphaFoldDB" id="A0A7G6X2H9"/>
<keyword evidence="2" id="KW-0560">Oxidoreductase</keyword>
<keyword evidence="3" id="KW-1185">Reference proteome</keyword>
<dbReference type="RefSeq" id="WP_185442697.1">
    <property type="nucleotide sequence ID" value="NZ_CP043661.1"/>
</dbReference>
<gene>
    <name evidence="2" type="ORF">F1D05_24205</name>
</gene>
<organism evidence="2 3">
    <name type="scientific">Kribbella qitaiheensis</name>
    <dbReference type="NCBI Taxonomy" id="1544730"/>
    <lineage>
        <taxon>Bacteria</taxon>
        <taxon>Bacillati</taxon>
        <taxon>Actinomycetota</taxon>
        <taxon>Actinomycetes</taxon>
        <taxon>Propionibacteriales</taxon>
        <taxon>Kribbellaceae</taxon>
        <taxon>Kribbella</taxon>
    </lineage>
</organism>
<dbReference type="InterPro" id="IPR029068">
    <property type="entry name" value="Glyas_Bleomycin-R_OHBP_Dase"/>
</dbReference>
<dbReference type="KEGG" id="kqi:F1D05_24205"/>
<sequence length="134" mass="14552">MDALYPRLLVRDFPAAVDFYRGVLAELFDIQPVKVIPEAAYANWDIDGQTGLVLYGQAVMAETIGTTALHVAAESQDGAMLVFKVDSVDAAVTVFERFGASVLAPAQDRPQWGPTLRTAHLRAPDGTLVEIQSY</sequence>
<keyword evidence="2" id="KW-0223">Dioxygenase</keyword>
<dbReference type="SUPFAM" id="SSF54593">
    <property type="entry name" value="Glyoxalase/Bleomycin resistance protein/Dihydroxybiphenyl dioxygenase"/>
    <property type="match status" value="1"/>
</dbReference>
<protein>
    <submittedName>
        <fullName evidence="2">Glyoxalase/bleomycin resistance/extradiol dioxygenase family protein</fullName>
    </submittedName>
</protein>
<dbReference type="EMBL" id="CP043661">
    <property type="protein sequence ID" value="QNE20444.1"/>
    <property type="molecule type" value="Genomic_DNA"/>
</dbReference>
<dbReference type="PROSITE" id="PS51819">
    <property type="entry name" value="VOC"/>
    <property type="match status" value="1"/>
</dbReference>
<evidence type="ECO:0000313" key="2">
    <source>
        <dbReference type="EMBL" id="QNE20444.1"/>
    </source>
</evidence>
<feature type="domain" description="VOC" evidence="1">
    <location>
        <begin position="1"/>
        <end position="134"/>
    </location>
</feature>
<dbReference type="GO" id="GO:0051213">
    <property type="term" value="F:dioxygenase activity"/>
    <property type="evidence" value="ECO:0007669"/>
    <property type="project" value="UniProtKB-KW"/>
</dbReference>
<dbReference type="InterPro" id="IPR037523">
    <property type="entry name" value="VOC_core"/>
</dbReference>
<reference evidence="3" key="1">
    <citation type="submission" date="2019-09" db="EMBL/GenBank/DDBJ databases">
        <title>Antimicrobial potential of Antarctic Bacteria.</title>
        <authorList>
            <person name="Benaud N."/>
            <person name="Edwards R.J."/>
            <person name="Ferrari B.C."/>
        </authorList>
    </citation>
    <scope>NUCLEOTIDE SEQUENCE [LARGE SCALE GENOMIC DNA]</scope>
    <source>
        <strain evidence="3">SPB151</strain>
    </source>
</reference>
<reference evidence="2 3" key="2">
    <citation type="journal article" date="2020" name="Microbiol. Resour. Announc.">
        <title>Antarctic desert soil bacteria exhibit high novel natural product potential, evaluated through long-read genome sequencing and comparative genomics.</title>
        <authorList>
            <person name="Benaud N."/>
            <person name="Edwards R.J."/>
            <person name="Amos T.G."/>
            <person name="D'Agostino P.M."/>
            <person name="Gutierrez-Chavez C."/>
            <person name="Montgomery K."/>
            <person name="Nicetic I."/>
            <person name="Ferrari B.C."/>
        </authorList>
    </citation>
    <scope>NUCLEOTIDE SEQUENCE [LARGE SCALE GENOMIC DNA]</scope>
    <source>
        <strain evidence="2 3">SPB151</strain>
    </source>
</reference>
<evidence type="ECO:0000259" key="1">
    <source>
        <dbReference type="PROSITE" id="PS51819"/>
    </source>
</evidence>
<dbReference type="Pfam" id="PF00903">
    <property type="entry name" value="Glyoxalase"/>
    <property type="match status" value="1"/>
</dbReference>